<dbReference type="AlphaFoldDB" id="A0ABD1TKJ7"/>
<evidence type="ECO:0000313" key="1">
    <source>
        <dbReference type="EMBL" id="KAL2512960.1"/>
    </source>
</evidence>
<dbReference type="EMBL" id="JBFOLK010000005">
    <property type="protein sequence ID" value="KAL2512960.1"/>
    <property type="molecule type" value="Genomic_DNA"/>
</dbReference>
<gene>
    <name evidence="1" type="ORF">Adt_18560</name>
</gene>
<name>A0ABD1TKJ7_9LAMI</name>
<dbReference type="Proteomes" id="UP001604336">
    <property type="component" value="Unassembled WGS sequence"/>
</dbReference>
<reference evidence="2" key="1">
    <citation type="submission" date="2024-07" db="EMBL/GenBank/DDBJ databases">
        <title>Two chromosome-level genome assemblies of Korean endemic species Abeliophyllum distichum and Forsythia ovata (Oleaceae).</title>
        <authorList>
            <person name="Jang H."/>
        </authorList>
    </citation>
    <scope>NUCLEOTIDE SEQUENCE [LARGE SCALE GENOMIC DNA]</scope>
</reference>
<keyword evidence="2" id="KW-1185">Reference proteome</keyword>
<sequence length="111" mass="12484">MSKLRNELSLVGKRLVCRSPSNIRQGLILGFTQLVPCLHEDAGQCEDDASAKTKFQLRNELFLVGKRLVCKGPSNIRLVLILSFIQQVPCLYEEAWPLCRNDEALPISEEA</sequence>
<accession>A0ABD1TKJ7</accession>
<proteinExistence type="predicted"/>
<protein>
    <submittedName>
        <fullName evidence="1">Uncharacterized protein</fullName>
    </submittedName>
</protein>
<comment type="caution">
    <text evidence="1">The sequence shown here is derived from an EMBL/GenBank/DDBJ whole genome shotgun (WGS) entry which is preliminary data.</text>
</comment>
<evidence type="ECO:0000313" key="2">
    <source>
        <dbReference type="Proteomes" id="UP001604336"/>
    </source>
</evidence>
<organism evidence="1 2">
    <name type="scientific">Abeliophyllum distichum</name>
    <dbReference type="NCBI Taxonomy" id="126358"/>
    <lineage>
        <taxon>Eukaryota</taxon>
        <taxon>Viridiplantae</taxon>
        <taxon>Streptophyta</taxon>
        <taxon>Embryophyta</taxon>
        <taxon>Tracheophyta</taxon>
        <taxon>Spermatophyta</taxon>
        <taxon>Magnoliopsida</taxon>
        <taxon>eudicotyledons</taxon>
        <taxon>Gunneridae</taxon>
        <taxon>Pentapetalae</taxon>
        <taxon>asterids</taxon>
        <taxon>lamiids</taxon>
        <taxon>Lamiales</taxon>
        <taxon>Oleaceae</taxon>
        <taxon>Forsythieae</taxon>
        <taxon>Abeliophyllum</taxon>
    </lineage>
</organism>